<evidence type="ECO:0000256" key="7">
    <source>
        <dbReference type="ARBA" id="ARBA00023242"/>
    </source>
</evidence>
<keyword evidence="3" id="KW-0507">mRNA processing</keyword>
<comment type="caution">
    <text evidence="10">The sequence shown here is derived from an EMBL/GenBank/DDBJ whole genome shotgun (WGS) entry which is preliminary data.</text>
</comment>
<dbReference type="InterPro" id="IPR019175">
    <property type="entry name" value="Prp31_C"/>
</dbReference>
<dbReference type="InterPro" id="IPR002687">
    <property type="entry name" value="Nop_dom"/>
</dbReference>
<reference evidence="10 11" key="1">
    <citation type="submission" date="2016-07" db="EMBL/GenBank/DDBJ databases">
        <title>Pervasive Adenine N6-methylation of Active Genes in Fungi.</title>
        <authorList>
            <consortium name="DOE Joint Genome Institute"/>
            <person name="Mondo S.J."/>
            <person name="Dannebaum R.O."/>
            <person name="Kuo R.C."/>
            <person name="Labutti K."/>
            <person name="Haridas S."/>
            <person name="Kuo A."/>
            <person name="Salamov A."/>
            <person name="Ahrendt S.R."/>
            <person name="Lipzen A."/>
            <person name="Sullivan W."/>
            <person name="Andreopoulos W.B."/>
            <person name="Clum A."/>
            <person name="Lindquist E."/>
            <person name="Daum C."/>
            <person name="Ramamoorthy G.K."/>
            <person name="Gryganskyi A."/>
            <person name="Culley D."/>
            <person name="Magnuson J.K."/>
            <person name="James T.Y."/>
            <person name="O'Malley M.A."/>
            <person name="Stajich J.E."/>
            <person name="Spatafora J.W."/>
            <person name="Visel A."/>
            <person name="Grigoriev I.V."/>
        </authorList>
    </citation>
    <scope>NUCLEOTIDE SEQUENCE [LARGE SCALE GENOMIC DNA]</scope>
    <source>
        <strain evidence="10 11">12-1054</strain>
    </source>
</reference>
<sequence>MSDLDDLLADLADEVSEQEENDGVDEEMLVATEETTDAVDADDISHIAKLLPSDRMQSVLRQIDQYASQVDMRILGIIEQDPEYQLIVKANNISLEVDDELRLVTKWLQEHYAVRFPELEKLVLNPLDYAKCVRMIGNQEDLVPLTSKLNTIVPNATSMSIAVTATTTDGRLLTEDELRKIERACDMAIGLDAAKAKIIGYVTSRITIIAPNLSNIVGPSTAAKVVGQAGGINALARLPACNVPSIGKKQIAHVGFARSNVNQGYLYFSPLIQSVPEDVRVQAQRMVSGKLVLAARIDAGNGSPAGDKGLVFHEELEKKLEKLSEPPELKDVKALAAPDDPAKKRRGGKKVRKAKEKYAITELQKLRNRMAFGKEEAEVSYGDDTEGMGMVGSTSSIRAPTIDKRTRAKLPKAKMKGVGGMQSSLSFSSVQGIELPSLNVDALKKAQSDNKWFKSGTYTQLNQK</sequence>
<dbReference type="GO" id="GO:0005687">
    <property type="term" value="C:U4 snRNP"/>
    <property type="evidence" value="ECO:0007669"/>
    <property type="project" value="TreeGrafter"/>
</dbReference>
<dbReference type="Gene3D" id="1.10.287.4070">
    <property type="match status" value="1"/>
</dbReference>
<dbReference type="AlphaFoldDB" id="A0A1Y2FGV3"/>
<dbReference type="SMART" id="SM00931">
    <property type="entry name" value="NOSIC"/>
    <property type="match status" value="1"/>
</dbReference>
<dbReference type="OMA" id="IGNGPMD"/>
<feature type="domain" description="Nop" evidence="9">
    <location>
        <begin position="209"/>
        <end position="325"/>
    </location>
</feature>
<dbReference type="RefSeq" id="XP_040725743.1">
    <property type="nucleotide sequence ID" value="XM_040867695.1"/>
</dbReference>
<dbReference type="STRING" id="56484.A0A1Y2FGV3"/>
<dbReference type="InterPro" id="IPR027105">
    <property type="entry name" value="Prp31"/>
</dbReference>
<keyword evidence="7" id="KW-0539">Nucleus</keyword>
<accession>A0A1Y2FGV3</accession>
<dbReference type="FunFam" id="1.10.246.90:FF:000002">
    <property type="entry name" value="U4/U6 small nuclear ribonucleoprotein Prp31"/>
    <property type="match status" value="1"/>
</dbReference>
<keyword evidence="4" id="KW-0747">Spliceosome</keyword>
<gene>
    <name evidence="10" type="ORF">BCR37DRAFT_346526</name>
</gene>
<dbReference type="SUPFAM" id="SSF89124">
    <property type="entry name" value="Nop domain"/>
    <property type="match status" value="1"/>
</dbReference>
<dbReference type="InterPro" id="IPR036070">
    <property type="entry name" value="Nop_dom_sf"/>
</dbReference>
<evidence type="ECO:0000256" key="8">
    <source>
        <dbReference type="ARBA" id="ARBA00023274"/>
    </source>
</evidence>
<comment type="subcellular location">
    <subcellularLocation>
        <location evidence="1">Nucleus</location>
    </subcellularLocation>
</comment>
<comment type="similarity">
    <text evidence="2">Belongs to the PRP31 family.</text>
</comment>
<dbReference type="PROSITE" id="PS51358">
    <property type="entry name" value="NOP"/>
    <property type="match status" value="1"/>
</dbReference>
<name>A0A1Y2FGV3_PROLT</name>
<dbReference type="InterPro" id="IPR012976">
    <property type="entry name" value="NOSIC"/>
</dbReference>
<dbReference type="GeneID" id="63784294"/>
<dbReference type="Proteomes" id="UP000193685">
    <property type="component" value="Unassembled WGS sequence"/>
</dbReference>
<keyword evidence="5" id="KW-0694">RNA-binding</keyword>
<evidence type="ECO:0000256" key="5">
    <source>
        <dbReference type="ARBA" id="ARBA00022884"/>
    </source>
</evidence>
<evidence type="ECO:0000256" key="6">
    <source>
        <dbReference type="ARBA" id="ARBA00023187"/>
    </source>
</evidence>
<dbReference type="Pfam" id="PF01798">
    <property type="entry name" value="Nop"/>
    <property type="match status" value="1"/>
</dbReference>
<evidence type="ECO:0000256" key="1">
    <source>
        <dbReference type="ARBA" id="ARBA00004123"/>
    </source>
</evidence>
<dbReference type="PANTHER" id="PTHR13904:SF0">
    <property type="entry name" value="U4_U6 SMALL NUCLEAR RIBONUCLEOPROTEIN PRP31"/>
    <property type="match status" value="1"/>
</dbReference>
<evidence type="ECO:0000256" key="4">
    <source>
        <dbReference type="ARBA" id="ARBA00022728"/>
    </source>
</evidence>
<dbReference type="Pfam" id="PF09785">
    <property type="entry name" value="Prp31_C"/>
    <property type="match status" value="1"/>
</dbReference>
<dbReference type="FunFam" id="1.10.287.4070:FF:000003">
    <property type="entry name" value="U4/U6 small nuclear ribonucleoprotein PRP31"/>
    <property type="match status" value="1"/>
</dbReference>
<proteinExistence type="inferred from homology"/>
<evidence type="ECO:0000259" key="9">
    <source>
        <dbReference type="PROSITE" id="PS51358"/>
    </source>
</evidence>
<dbReference type="GO" id="GO:0000244">
    <property type="term" value="P:spliceosomal tri-snRNP complex assembly"/>
    <property type="evidence" value="ECO:0007669"/>
    <property type="project" value="InterPro"/>
</dbReference>
<evidence type="ECO:0000313" key="11">
    <source>
        <dbReference type="Proteomes" id="UP000193685"/>
    </source>
</evidence>
<protein>
    <recommendedName>
        <fullName evidence="9">Nop domain-containing protein</fullName>
    </recommendedName>
</protein>
<organism evidence="10 11">
    <name type="scientific">Protomyces lactucae-debilis</name>
    <dbReference type="NCBI Taxonomy" id="2754530"/>
    <lineage>
        <taxon>Eukaryota</taxon>
        <taxon>Fungi</taxon>
        <taxon>Dikarya</taxon>
        <taxon>Ascomycota</taxon>
        <taxon>Taphrinomycotina</taxon>
        <taxon>Taphrinomycetes</taxon>
        <taxon>Taphrinales</taxon>
        <taxon>Protomycetaceae</taxon>
        <taxon>Protomyces</taxon>
    </lineage>
</organism>
<dbReference type="OrthoDB" id="4771285at2759"/>
<dbReference type="PANTHER" id="PTHR13904">
    <property type="entry name" value="PRE-MRNA SPLICING FACTOR PRP31"/>
    <property type="match status" value="1"/>
</dbReference>
<dbReference type="GO" id="GO:0003723">
    <property type="term" value="F:RNA binding"/>
    <property type="evidence" value="ECO:0007669"/>
    <property type="project" value="UniProtKB-KW"/>
</dbReference>
<keyword evidence="11" id="KW-1185">Reference proteome</keyword>
<dbReference type="Gene3D" id="1.10.246.90">
    <property type="entry name" value="Nop domain"/>
    <property type="match status" value="1"/>
</dbReference>
<keyword evidence="6" id="KW-0508">mRNA splicing</keyword>
<evidence type="ECO:0000256" key="3">
    <source>
        <dbReference type="ARBA" id="ARBA00022664"/>
    </source>
</evidence>
<keyword evidence="8" id="KW-0687">Ribonucleoprotein</keyword>
<dbReference type="GO" id="GO:0071011">
    <property type="term" value="C:precatalytic spliceosome"/>
    <property type="evidence" value="ECO:0007669"/>
    <property type="project" value="TreeGrafter"/>
</dbReference>
<evidence type="ECO:0000313" key="10">
    <source>
        <dbReference type="EMBL" id="ORY83162.1"/>
    </source>
</evidence>
<dbReference type="InterPro" id="IPR042239">
    <property type="entry name" value="Nop_C"/>
</dbReference>
<dbReference type="EMBL" id="MCFI01000008">
    <property type="protein sequence ID" value="ORY83162.1"/>
    <property type="molecule type" value="Genomic_DNA"/>
</dbReference>
<dbReference type="GO" id="GO:0046540">
    <property type="term" value="C:U4/U6 x U5 tri-snRNP complex"/>
    <property type="evidence" value="ECO:0007669"/>
    <property type="project" value="InterPro"/>
</dbReference>
<evidence type="ECO:0000256" key="2">
    <source>
        <dbReference type="ARBA" id="ARBA00005572"/>
    </source>
</evidence>